<dbReference type="Proteomes" id="UP000014975">
    <property type="component" value="Unassembled WGS sequence"/>
</dbReference>
<dbReference type="InterPro" id="IPR036390">
    <property type="entry name" value="WH_DNA-bd_sf"/>
</dbReference>
<dbReference type="Gene3D" id="1.10.10.10">
    <property type="entry name" value="Winged helix-like DNA-binding domain superfamily/Winged helix DNA-binding domain"/>
    <property type="match status" value="1"/>
</dbReference>
<evidence type="ECO:0000256" key="4">
    <source>
        <dbReference type="ARBA" id="ARBA00023163"/>
    </source>
</evidence>
<sequence>MIDYRNLAALAAVVDEGGFEKAARVLNLTQSAVSQRIRALEEGLGLVLLVRAAPPAPTAAGRRLLALWRQVRRLEEDVLAEVGRGEGGAFSVLPVGVNADSLATWFLPALDDFLRTHGVLLDVRVDDQEATHELLRAGEVAGCVTERAEAMQGCRVTPLGVMTYRLVAAPAFAARWFAHGMTHEAVVAAPMLVFNRKDDLHNKLLRAALGEPPPRIPITWLPSSEGFVRQIARGHACGMLPDVQSAGMIASGELVDLAPGSAVRVRLHWHCWNLESSLLAAFTKALTQGARGALEDG</sequence>
<dbReference type="SUPFAM" id="SSF46785">
    <property type="entry name" value="Winged helix' DNA-binding domain"/>
    <property type="match status" value="1"/>
</dbReference>
<dbReference type="InterPro" id="IPR000847">
    <property type="entry name" value="LysR_HTH_N"/>
</dbReference>
<gene>
    <name evidence="6" type="ORF">dsat_1389</name>
</gene>
<feature type="domain" description="HTH lysR-type" evidence="5">
    <location>
        <begin position="2"/>
        <end position="58"/>
    </location>
</feature>
<dbReference type="PANTHER" id="PTHR30579">
    <property type="entry name" value="TRANSCRIPTIONAL REGULATOR"/>
    <property type="match status" value="1"/>
</dbReference>
<dbReference type="EMBL" id="ATHI01000031">
    <property type="protein sequence ID" value="EPR30667.1"/>
    <property type="molecule type" value="Genomic_DNA"/>
</dbReference>
<evidence type="ECO:0000256" key="2">
    <source>
        <dbReference type="ARBA" id="ARBA00023015"/>
    </source>
</evidence>
<protein>
    <submittedName>
        <fullName evidence="6">Transcriptional regulator, ArgP, LysR family</fullName>
    </submittedName>
</protein>
<dbReference type="NCBIfam" id="NF009888">
    <property type="entry name" value="PRK13348.1"/>
    <property type="match status" value="1"/>
</dbReference>
<dbReference type="Pfam" id="PF00126">
    <property type="entry name" value="HTH_1"/>
    <property type="match status" value="1"/>
</dbReference>
<dbReference type="InterPro" id="IPR005119">
    <property type="entry name" value="LysR_subst-bd"/>
</dbReference>
<organism evidence="6 7">
    <name type="scientific">Alkalidesulfovibrio alkalitolerans DSM 16529</name>
    <dbReference type="NCBI Taxonomy" id="1121439"/>
    <lineage>
        <taxon>Bacteria</taxon>
        <taxon>Pseudomonadati</taxon>
        <taxon>Thermodesulfobacteriota</taxon>
        <taxon>Desulfovibrionia</taxon>
        <taxon>Desulfovibrionales</taxon>
        <taxon>Desulfovibrionaceae</taxon>
        <taxon>Alkalidesulfovibrio</taxon>
    </lineage>
</organism>
<dbReference type="Gene3D" id="3.40.190.290">
    <property type="match status" value="1"/>
</dbReference>
<keyword evidence="3" id="KW-0238">DNA-binding</keyword>
<dbReference type="GO" id="GO:0003677">
    <property type="term" value="F:DNA binding"/>
    <property type="evidence" value="ECO:0007669"/>
    <property type="project" value="UniProtKB-KW"/>
</dbReference>
<accession>S7T0S1</accession>
<keyword evidence="7" id="KW-1185">Reference proteome</keyword>
<evidence type="ECO:0000313" key="6">
    <source>
        <dbReference type="EMBL" id="EPR30667.1"/>
    </source>
</evidence>
<dbReference type="NCBIfam" id="TIGR03298">
    <property type="entry name" value="argP"/>
    <property type="match status" value="1"/>
</dbReference>
<dbReference type="InterPro" id="IPR017685">
    <property type="entry name" value="ArgP"/>
</dbReference>
<dbReference type="NCBIfam" id="NF002964">
    <property type="entry name" value="PRK03635.1"/>
    <property type="match status" value="1"/>
</dbReference>
<dbReference type="GO" id="GO:0003700">
    <property type="term" value="F:DNA-binding transcription factor activity"/>
    <property type="evidence" value="ECO:0007669"/>
    <property type="project" value="InterPro"/>
</dbReference>
<dbReference type="PRINTS" id="PR00039">
    <property type="entry name" value="HTHLYSR"/>
</dbReference>
<evidence type="ECO:0000259" key="5">
    <source>
        <dbReference type="PROSITE" id="PS50931"/>
    </source>
</evidence>
<comment type="caution">
    <text evidence="6">The sequence shown here is derived from an EMBL/GenBank/DDBJ whole genome shotgun (WGS) entry which is preliminary data.</text>
</comment>
<dbReference type="OrthoDB" id="3252676at2"/>
<comment type="similarity">
    <text evidence="1">Belongs to the LysR transcriptional regulatory family.</text>
</comment>
<dbReference type="Pfam" id="PF03466">
    <property type="entry name" value="LysR_substrate"/>
    <property type="match status" value="1"/>
</dbReference>
<dbReference type="AlphaFoldDB" id="S7T0S1"/>
<dbReference type="eggNOG" id="COG0583">
    <property type="taxonomic scope" value="Bacteria"/>
</dbReference>
<dbReference type="SUPFAM" id="SSF53850">
    <property type="entry name" value="Periplasmic binding protein-like II"/>
    <property type="match status" value="1"/>
</dbReference>
<evidence type="ECO:0000256" key="3">
    <source>
        <dbReference type="ARBA" id="ARBA00023125"/>
    </source>
</evidence>
<dbReference type="STRING" id="1121439.dsat_1389"/>
<dbReference type="InterPro" id="IPR050176">
    <property type="entry name" value="LTTR"/>
</dbReference>
<dbReference type="PROSITE" id="PS50931">
    <property type="entry name" value="HTH_LYSR"/>
    <property type="match status" value="1"/>
</dbReference>
<reference evidence="6 7" key="1">
    <citation type="journal article" date="2013" name="Genome Announc.">
        <title>Draft genome sequences for three mercury-methylating, sulfate-reducing bacteria.</title>
        <authorList>
            <person name="Brown S.D."/>
            <person name="Hurt R.A.Jr."/>
            <person name="Gilmour C.C."/>
            <person name="Elias D.A."/>
        </authorList>
    </citation>
    <scope>NUCLEOTIDE SEQUENCE [LARGE SCALE GENOMIC DNA]</scope>
    <source>
        <strain evidence="6 7">DSM 16529</strain>
    </source>
</reference>
<proteinExistence type="inferred from homology"/>
<dbReference type="PANTHER" id="PTHR30579:SF2">
    <property type="entry name" value="HTH-TYPE TRANSCRIPTIONAL REGULATOR ARGP"/>
    <property type="match status" value="1"/>
</dbReference>
<keyword evidence="4" id="KW-0804">Transcription</keyword>
<evidence type="ECO:0000256" key="1">
    <source>
        <dbReference type="ARBA" id="ARBA00009437"/>
    </source>
</evidence>
<dbReference type="RefSeq" id="WP_020888085.1">
    <property type="nucleotide sequence ID" value="NZ_ATHI01000031.1"/>
</dbReference>
<dbReference type="InterPro" id="IPR036388">
    <property type="entry name" value="WH-like_DNA-bd_sf"/>
</dbReference>
<dbReference type="PATRIC" id="fig|1121439.3.peg.2772"/>
<keyword evidence="2" id="KW-0805">Transcription regulation</keyword>
<name>S7T0S1_9BACT</name>
<evidence type="ECO:0000313" key="7">
    <source>
        <dbReference type="Proteomes" id="UP000014975"/>
    </source>
</evidence>